<dbReference type="InterPro" id="IPR005381">
    <property type="entry name" value="Znf-XS_domain"/>
</dbReference>
<keyword evidence="1 3" id="KW-0175">Coiled coil</keyword>
<evidence type="ECO:0000256" key="3">
    <source>
        <dbReference type="SAM" id="Coils"/>
    </source>
</evidence>
<gene>
    <name evidence="8" type="ORF">ACMD2_00073</name>
</gene>
<dbReference type="PANTHER" id="PTHR21596:SF3">
    <property type="entry name" value="FACTOR OF DNA METHYLATION 1-RELATED"/>
    <property type="match status" value="1"/>
</dbReference>
<evidence type="ECO:0000259" key="6">
    <source>
        <dbReference type="Pfam" id="PF03469"/>
    </source>
</evidence>
<dbReference type="Pfam" id="PF03468">
    <property type="entry name" value="XS"/>
    <property type="match status" value="2"/>
</dbReference>
<dbReference type="Proteomes" id="UP000092600">
    <property type="component" value="Unassembled WGS sequence"/>
</dbReference>
<evidence type="ECO:0000259" key="5">
    <source>
        <dbReference type="Pfam" id="PF03468"/>
    </source>
</evidence>
<feature type="domain" description="XS" evidence="5">
    <location>
        <begin position="109"/>
        <end position="214"/>
    </location>
</feature>
<dbReference type="InterPro" id="IPR005379">
    <property type="entry name" value="FDM1-5/IDN2_XH"/>
</dbReference>
<dbReference type="InterPro" id="IPR045177">
    <property type="entry name" value="FDM1-5/IDN2"/>
</dbReference>
<protein>
    <submittedName>
        <fullName evidence="8">Factor of DNA methylation 1</fullName>
    </submittedName>
</protein>
<feature type="domain" description="Factor of DNA methylation 1-5/IDN2" evidence="6">
    <location>
        <begin position="842"/>
        <end position="972"/>
    </location>
</feature>
<feature type="non-terminal residue" evidence="8">
    <location>
        <position position="1080"/>
    </location>
</feature>
<dbReference type="Pfam" id="PF03470">
    <property type="entry name" value="zf-XS"/>
    <property type="match status" value="2"/>
</dbReference>
<evidence type="ECO:0000313" key="8">
    <source>
        <dbReference type="EMBL" id="OAY79162.1"/>
    </source>
</evidence>
<feature type="region of interest" description="Disordered" evidence="4">
    <location>
        <begin position="323"/>
        <end position="352"/>
    </location>
</feature>
<feature type="domain" description="XS" evidence="5">
    <location>
        <begin position="479"/>
        <end position="588"/>
    </location>
</feature>
<dbReference type="Gene3D" id="3.30.70.2890">
    <property type="entry name" value="XS domain"/>
    <property type="match status" value="2"/>
</dbReference>
<name>A0A199VPQ0_ANACO</name>
<dbReference type="CDD" id="cd12266">
    <property type="entry name" value="RRM_like_XS"/>
    <property type="match status" value="1"/>
</dbReference>
<dbReference type="STRING" id="4615.A0A199VPQ0"/>
<feature type="domain" description="Zinc finger-XS" evidence="7">
    <location>
        <begin position="407"/>
        <end position="447"/>
    </location>
</feature>
<evidence type="ECO:0000256" key="1">
    <source>
        <dbReference type="ARBA" id="ARBA00023054"/>
    </source>
</evidence>
<proteinExistence type="predicted"/>
<evidence type="ECO:0000259" key="7">
    <source>
        <dbReference type="Pfam" id="PF03470"/>
    </source>
</evidence>
<dbReference type="PANTHER" id="PTHR21596">
    <property type="entry name" value="RIBONUCLEASE P SUBUNIT P38"/>
    <property type="match status" value="1"/>
</dbReference>
<reference evidence="8 9" key="1">
    <citation type="journal article" date="2016" name="DNA Res.">
        <title>The draft genome of MD-2 pineapple using hybrid error correction of long reads.</title>
        <authorList>
            <person name="Redwan R.M."/>
            <person name="Saidin A."/>
            <person name="Kumar S.V."/>
        </authorList>
    </citation>
    <scope>NUCLEOTIDE SEQUENCE [LARGE SCALE GENOMIC DNA]</scope>
    <source>
        <strain evidence="9">cv. MD2</strain>
        <tissue evidence="8">Leaf</tissue>
    </source>
</reference>
<evidence type="ECO:0000256" key="2">
    <source>
        <dbReference type="ARBA" id="ARBA00023158"/>
    </source>
</evidence>
<dbReference type="EMBL" id="LSRQ01001111">
    <property type="protein sequence ID" value="OAY79162.1"/>
    <property type="molecule type" value="Genomic_DNA"/>
</dbReference>
<accession>A0A199VPQ0</accession>
<keyword evidence="2" id="KW-0943">RNA-mediated gene silencing</keyword>
<dbReference type="InterPro" id="IPR038588">
    <property type="entry name" value="XS_domain_sf"/>
</dbReference>
<dbReference type="Pfam" id="PF03469">
    <property type="entry name" value="XH"/>
    <property type="match status" value="1"/>
</dbReference>
<feature type="domain" description="Zinc finger-XS" evidence="7">
    <location>
        <begin position="43"/>
        <end position="83"/>
    </location>
</feature>
<sequence>MGYNSDEGSDVSDSEIDECEEKYYLCLKVGEIKLRKRGRTYRCPFCVCKKKLDFDLRELLQHASGIGLSNRKAKLKATHRALEKYLRNDFAEMVQLLAVESPHPSRNIDEQFVWPWMGVLVNVPRDYKDGRYVGTSGNMLKEQLSCFGPLKVHVLWDHDGHAGKAVVDFSKDWVGFINALAFEKHFEAGKTDSLESKHQGVGLNGWVARADDYNAAGVLGDHLRKKADLKTLSDLANEESRKSDKLLAYLTSQIDVKNKRLEELEFKYNEINLSLDMMTEQRDQVVNAYNEEIQKNKKLQAELESKMRELDLRREQLEKLAAQSESDERKLGAELAGPSTDNFNARSPSEEVDTVEIVEKVREFMDHSSDGESDISESEINEHIEKYYSRLKAGKYKIRNTERTYKCPFCVGKKKQDYNLKDLLQHASGIGASNRKGKLKATHRALEKYIRNDVSETSGKLVRSAIIEPPQPHSSKNRDEQFVWPWMGILVNVPRDFKDGRYVGESGNRLKEQLSRFNPLKVHALWNYKGHTGNAVVDFSKDWSGFRDSMAFENHFESEHFGKTDYLERKHKGTDLFGWVARAEDYNSPGPIGEHLRKNGDLKTINDLSSEESRKTDSLVRNLASEIEGKNRHLQELEKIRKMQNLARDHSRRIFEENEKLRTELDSKKKELDLRREQLEKLAAQNDVDKRKLEQEKQKNAMKNSSLQLATIEQQKSDESVLRLVEEQKREKEAALKKILQLEKQLDAKQKLELEIQQLKGKLEVMKHMGGEEDSAVKKKIDEMSEQLKDKIEEMEDMEALNQTLVIKERKSNDELQEARKELIMGLSEMLSGTNRSIIVIKRMGELDEKVFQNACRLKFPKEEADVNSAILCSKWQDELRNPEWFPFKVVMVDGKEKEVLMEDDEKLQRLKEELGVEVYKAVTTALLEMNEYNPSGRYVVPEFWNTREGRKATLKEVIQYVLKQWKLHKRKQSNSLKLAAFHQRPGDEHELALDPGGEMQPSTAKPWNSAVKGAWDQSVLVWPPSVAQSSPSHRLAIICIACDGYSTPLLVRLLNTLMGVSSTKNLIEQITHLSTCCSN</sequence>
<evidence type="ECO:0000256" key="4">
    <source>
        <dbReference type="SAM" id="MobiDB-lite"/>
    </source>
</evidence>
<dbReference type="GO" id="GO:0080188">
    <property type="term" value="P:gene silencing by siRNA-directed DNA methylation"/>
    <property type="evidence" value="ECO:0007669"/>
    <property type="project" value="InterPro"/>
</dbReference>
<dbReference type="InterPro" id="IPR005380">
    <property type="entry name" value="XS_domain"/>
</dbReference>
<organism evidence="8 9">
    <name type="scientific">Ananas comosus</name>
    <name type="common">Pineapple</name>
    <name type="synonym">Ananas ananas</name>
    <dbReference type="NCBI Taxonomy" id="4615"/>
    <lineage>
        <taxon>Eukaryota</taxon>
        <taxon>Viridiplantae</taxon>
        <taxon>Streptophyta</taxon>
        <taxon>Embryophyta</taxon>
        <taxon>Tracheophyta</taxon>
        <taxon>Spermatophyta</taxon>
        <taxon>Magnoliopsida</taxon>
        <taxon>Liliopsida</taxon>
        <taxon>Poales</taxon>
        <taxon>Bromeliaceae</taxon>
        <taxon>Bromelioideae</taxon>
        <taxon>Ananas</taxon>
    </lineage>
</organism>
<comment type="caution">
    <text evidence="8">The sequence shown here is derived from an EMBL/GenBank/DDBJ whole genome shotgun (WGS) entry which is preliminary data.</text>
</comment>
<feature type="coiled-coil region" evidence="3">
    <location>
        <begin position="620"/>
        <end position="822"/>
    </location>
</feature>
<dbReference type="AlphaFoldDB" id="A0A199VPQ0"/>
<evidence type="ECO:0000313" key="9">
    <source>
        <dbReference type="Proteomes" id="UP000092600"/>
    </source>
</evidence>